<dbReference type="AlphaFoldDB" id="A0AAV4HFX3"/>
<evidence type="ECO:0000313" key="2">
    <source>
        <dbReference type="EMBL" id="GFR95495.1"/>
    </source>
</evidence>
<evidence type="ECO:0000313" key="3">
    <source>
        <dbReference type="Proteomes" id="UP000762676"/>
    </source>
</evidence>
<evidence type="ECO:0000256" key="1">
    <source>
        <dbReference type="SAM" id="MobiDB-lite"/>
    </source>
</evidence>
<feature type="region of interest" description="Disordered" evidence="1">
    <location>
        <begin position="70"/>
        <end position="120"/>
    </location>
</feature>
<comment type="caution">
    <text evidence="2">The sequence shown here is derived from an EMBL/GenBank/DDBJ whole genome shotgun (WGS) entry which is preliminary data.</text>
</comment>
<proteinExistence type="predicted"/>
<dbReference type="Proteomes" id="UP000762676">
    <property type="component" value="Unassembled WGS sequence"/>
</dbReference>
<feature type="region of interest" description="Disordered" evidence="1">
    <location>
        <begin position="1"/>
        <end position="25"/>
    </location>
</feature>
<keyword evidence="3" id="KW-1185">Reference proteome</keyword>
<dbReference type="EMBL" id="BMAT01001918">
    <property type="protein sequence ID" value="GFR95495.1"/>
    <property type="molecule type" value="Genomic_DNA"/>
</dbReference>
<feature type="compositionally biased region" description="Low complexity" evidence="1">
    <location>
        <begin position="8"/>
        <end position="18"/>
    </location>
</feature>
<accession>A0AAV4HFX3</accession>
<gene>
    <name evidence="2" type="ORF">ElyMa_000945600</name>
</gene>
<sequence length="157" mass="17846">MRRDGRPARSSRSSALPSSHDRAQKRISGIPVTWLTCLFCGPSHQRRSLSLPTPARRDVKSFNRARKFVAIPDSSGAQPIEERERDQVLIKQQTTSSSSSRSSTYKVRKTRARPALSRSHSFHVSRLISVTSKTNSNSIESFFKRLSQRKKKQADHR</sequence>
<feature type="compositionally biased region" description="Low complexity" evidence="1">
    <location>
        <begin position="94"/>
        <end position="104"/>
    </location>
</feature>
<protein>
    <submittedName>
        <fullName evidence="2">Uncharacterized protein</fullName>
    </submittedName>
</protein>
<name>A0AAV4HFX3_9GAST</name>
<reference evidence="2 3" key="1">
    <citation type="journal article" date="2021" name="Elife">
        <title>Chloroplast acquisition without the gene transfer in kleptoplastic sea slugs, Plakobranchus ocellatus.</title>
        <authorList>
            <person name="Maeda T."/>
            <person name="Takahashi S."/>
            <person name="Yoshida T."/>
            <person name="Shimamura S."/>
            <person name="Takaki Y."/>
            <person name="Nagai Y."/>
            <person name="Toyoda A."/>
            <person name="Suzuki Y."/>
            <person name="Arimoto A."/>
            <person name="Ishii H."/>
            <person name="Satoh N."/>
            <person name="Nishiyama T."/>
            <person name="Hasebe M."/>
            <person name="Maruyama T."/>
            <person name="Minagawa J."/>
            <person name="Obokata J."/>
            <person name="Shigenobu S."/>
        </authorList>
    </citation>
    <scope>NUCLEOTIDE SEQUENCE [LARGE SCALE GENOMIC DNA]</scope>
</reference>
<organism evidence="2 3">
    <name type="scientific">Elysia marginata</name>
    <dbReference type="NCBI Taxonomy" id="1093978"/>
    <lineage>
        <taxon>Eukaryota</taxon>
        <taxon>Metazoa</taxon>
        <taxon>Spiralia</taxon>
        <taxon>Lophotrochozoa</taxon>
        <taxon>Mollusca</taxon>
        <taxon>Gastropoda</taxon>
        <taxon>Heterobranchia</taxon>
        <taxon>Euthyneura</taxon>
        <taxon>Panpulmonata</taxon>
        <taxon>Sacoglossa</taxon>
        <taxon>Placobranchoidea</taxon>
        <taxon>Plakobranchidae</taxon>
        <taxon>Elysia</taxon>
    </lineage>
</organism>